<dbReference type="InterPro" id="IPR001647">
    <property type="entry name" value="HTH_TetR"/>
</dbReference>
<dbReference type="InterPro" id="IPR036271">
    <property type="entry name" value="Tet_transcr_reg_TetR-rel_C_sf"/>
</dbReference>
<feature type="domain" description="HTH tetR-type" evidence="6">
    <location>
        <begin position="11"/>
        <end position="71"/>
    </location>
</feature>
<evidence type="ECO:0000313" key="7">
    <source>
        <dbReference type="EMBL" id="MBP2414768.1"/>
    </source>
</evidence>
<organism evidence="7 8">
    <name type="scientific">Arthrobacter stackebrandtii</name>
    <dbReference type="NCBI Taxonomy" id="272161"/>
    <lineage>
        <taxon>Bacteria</taxon>
        <taxon>Bacillati</taxon>
        <taxon>Actinomycetota</taxon>
        <taxon>Actinomycetes</taxon>
        <taxon>Micrococcales</taxon>
        <taxon>Micrococcaceae</taxon>
        <taxon>Arthrobacter</taxon>
    </lineage>
</organism>
<feature type="DNA-binding region" description="H-T-H motif" evidence="5">
    <location>
        <begin position="34"/>
        <end position="53"/>
    </location>
</feature>
<reference evidence="7 8" key="1">
    <citation type="submission" date="2021-03" db="EMBL/GenBank/DDBJ databases">
        <title>Sequencing the genomes of 1000 actinobacteria strains.</title>
        <authorList>
            <person name="Klenk H.-P."/>
        </authorList>
    </citation>
    <scope>NUCLEOTIDE SEQUENCE [LARGE SCALE GENOMIC DNA]</scope>
    <source>
        <strain evidence="7 8">DSM 16005</strain>
    </source>
</reference>
<evidence type="ECO:0000259" key="6">
    <source>
        <dbReference type="PROSITE" id="PS50977"/>
    </source>
</evidence>
<evidence type="ECO:0000256" key="2">
    <source>
        <dbReference type="ARBA" id="ARBA00023015"/>
    </source>
</evidence>
<evidence type="ECO:0000256" key="4">
    <source>
        <dbReference type="ARBA" id="ARBA00023163"/>
    </source>
</evidence>
<dbReference type="SUPFAM" id="SSF46689">
    <property type="entry name" value="Homeodomain-like"/>
    <property type="match status" value="1"/>
</dbReference>
<dbReference type="Pfam" id="PF13977">
    <property type="entry name" value="TetR_C_6"/>
    <property type="match status" value="1"/>
</dbReference>
<dbReference type="SUPFAM" id="SSF48498">
    <property type="entry name" value="Tetracyclin repressor-like, C-terminal domain"/>
    <property type="match status" value="1"/>
</dbReference>
<protein>
    <submittedName>
        <fullName evidence="7">AcrR family transcriptional regulator</fullName>
    </submittedName>
</protein>
<dbReference type="Gene3D" id="1.10.357.10">
    <property type="entry name" value="Tetracycline Repressor, domain 2"/>
    <property type="match status" value="1"/>
</dbReference>
<dbReference type="PANTHER" id="PTHR47506">
    <property type="entry name" value="TRANSCRIPTIONAL REGULATORY PROTEIN"/>
    <property type="match status" value="1"/>
</dbReference>
<proteinExistence type="predicted"/>
<sequence>MAARGSYAKGIAKRDEILTTALRVIAERGYRKTSLRELATAVGLSQTGLLHYFGTKEDLFIEVLRRRDEVDMDAYGVQLNHNDVIRGILDVVRHNTDVPGLMHLYTQFSAEASEETHPAHGYFQERTAFFQQTVADAIKAQQAAGELPGSLDAAHIALMLQASIDGLQSQWLMDNSLDMAAHLSRLWDALVRA</sequence>
<keyword evidence="2" id="KW-0805">Transcription regulation</keyword>
<keyword evidence="8" id="KW-1185">Reference proteome</keyword>
<evidence type="ECO:0000256" key="3">
    <source>
        <dbReference type="ARBA" id="ARBA00023125"/>
    </source>
</evidence>
<dbReference type="Pfam" id="PF00440">
    <property type="entry name" value="TetR_N"/>
    <property type="match status" value="1"/>
</dbReference>
<keyword evidence="3 5" id="KW-0238">DNA-binding</keyword>
<dbReference type="InterPro" id="IPR009057">
    <property type="entry name" value="Homeodomain-like_sf"/>
</dbReference>
<dbReference type="PRINTS" id="PR00455">
    <property type="entry name" value="HTHTETR"/>
</dbReference>
<dbReference type="EMBL" id="JAGIOI010000001">
    <property type="protein sequence ID" value="MBP2414768.1"/>
    <property type="molecule type" value="Genomic_DNA"/>
</dbReference>
<accession>A0ABS4Z153</accession>
<keyword evidence="1" id="KW-0678">Repressor</keyword>
<keyword evidence="4" id="KW-0804">Transcription</keyword>
<dbReference type="RefSeq" id="WP_209683113.1">
    <property type="nucleotide sequence ID" value="NZ_JAGIOI010000001.1"/>
</dbReference>
<comment type="caution">
    <text evidence="7">The sequence shown here is derived from an EMBL/GenBank/DDBJ whole genome shotgun (WGS) entry which is preliminary data.</text>
</comment>
<evidence type="ECO:0000256" key="1">
    <source>
        <dbReference type="ARBA" id="ARBA00022491"/>
    </source>
</evidence>
<gene>
    <name evidence="7" type="ORF">JOF48_003567</name>
</gene>
<dbReference type="PROSITE" id="PS50977">
    <property type="entry name" value="HTH_TETR_2"/>
    <property type="match status" value="1"/>
</dbReference>
<dbReference type="InterPro" id="IPR039538">
    <property type="entry name" value="BetI_C"/>
</dbReference>
<dbReference type="PANTHER" id="PTHR47506:SF6">
    <property type="entry name" value="HTH-TYPE TRANSCRIPTIONAL REPRESSOR NEMR"/>
    <property type="match status" value="1"/>
</dbReference>
<evidence type="ECO:0000313" key="8">
    <source>
        <dbReference type="Proteomes" id="UP000711614"/>
    </source>
</evidence>
<dbReference type="Proteomes" id="UP000711614">
    <property type="component" value="Unassembled WGS sequence"/>
</dbReference>
<name>A0ABS4Z153_9MICC</name>
<evidence type="ECO:0000256" key="5">
    <source>
        <dbReference type="PROSITE-ProRule" id="PRU00335"/>
    </source>
</evidence>